<comment type="similarity">
    <text evidence="1">Belongs to the Gfo/Idh/MocA family.</text>
</comment>
<protein>
    <submittedName>
        <fullName evidence="5">Oxidoreductase</fullName>
    </submittedName>
</protein>
<dbReference type="GO" id="GO:0000166">
    <property type="term" value="F:nucleotide binding"/>
    <property type="evidence" value="ECO:0007669"/>
    <property type="project" value="InterPro"/>
</dbReference>
<sequence length="348" mass="37921">MSRLNGKRQEAEQAGMRINFAILGAGRIANALAKTVAMMAKDQQYSHLVAPYAVASRDGDRAAAFAQKYGFAHSYGSYQELLDDPQVDLVYIATPHSLHAEQAIACMKAGKNVLVEKSFTANADQAKQVIETSESTGLLCTEAIWTRYMPSRSIIDDIVSSGEIGTVRTVTANLGYVTVGKARMTDPALAGGALLDVGVYPLNFIDMVMGPKPIERVCTDWVRSPEGVDSQNSTTILYQDGSMGAATSSMVSVSDRTGSICGDQGYLQCANINNVESIDLYDADHQLKKRYPIPDQLTGYEYEVSSAAQAILDGKTECSQMPHKDTLRIMELMDSLRRQWGLVFPFES</sequence>
<comment type="caution">
    <text evidence="5">The sequence shown here is derived from an EMBL/GenBank/DDBJ whole genome shotgun (WGS) entry which is preliminary data.</text>
</comment>
<evidence type="ECO:0000259" key="4">
    <source>
        <dbReference type="Pfam" id="PF22725"/>
    </source>
</evidence>
<dbReference type="Pfam" id="PF01408">
    <property type="entry name" value="GFO_IDH_MocA"/>
    <property type="match status" value="1"/>
</dbReference>
<dbReference type="GO" id="GO:0016491">
    <property type="term" value="F:oxidoreductase activity"/>
    <property type="evidence" value="ECO:0007669"/>
    <property type="project" value="UniProtKB-KW"/>
</dbReference>
<organism evidence="5 6">
    <name type="scientific">Bifidobacterium asteroides</name>
    <dbReference type="NCBI Taxonomy" id="1684"/>
    <lineage>
        <taxon>Bacteria</taxon>
        <taxon>Bacillati</taxon>
        <taxon>Actinomycetota</taxon>
        <taxon>Actinomycetes</taxon>
        <taxon>Bifidobacteriales</taxon>
        <taxon>Bifidobacteriaceae</taxon>
        <taxon>Bifidobacterium</taxon>
    </lineage>
</organism>
<dbReference type="PANTHER" id="PTHR22604:SF105">
    <property type="entry name" value="TRANS-1,2-DIHYDROBENZENE-1,2-DIOL DEHYDROGENASE"/>
    <property type="match status" value="1"/>
</dbReference>
<dbReference type="SUPFAM" id="SSF51735">
    <property type="entry name" value="NAD(P)-binding Rossmann-fold domains"/>
    <property type="match status" value="1"/>
</dbReference>
<reference evidence="5 6" key="1">
    <citation type="submission" date="2017-10" db="EMBL/GenBank/DDBJ databases">
        <title>Bifidobacterium genomics.</title>
        <authorList>
            <person name="Lugli G.A."/>
            <person name="Milani C."/>
            <person name="Mancabelli L."/>
        </authorList>
    </citation>
    <scope>NUCLEOTIDE SEQUENCE [LARGE SCALE GENOMIC DNA]</scope>
    <source>
        <strain evidence="5 6">1460B</strain>
    </source>
</reference>
<evidence type="ECO:0000259" key="3">
    <source>
        <dbReference type="Pfam" id="PF01408"/>
    </source>
</evidence>
<feature type="domain" description="GFO/IDH/MocA-like oxidoreductase" evidence="4">
    <location>
        <begin position="157"/>
        <end position="267"/>
    </location>
</feature>
<dbReference type="AlphaFoldDB" id="A0A2N3RC53"/>
<dbReference type="InterPro" id="IPR050984">
    <property type="entry name" value="Gfo/Idh/MocA_domain"/>
</dbReference>
<evidence type="ECO:0000313" key="6">
    <source>
        <dbReference type="Proteomes" id="UP000233731"/>
    </source>
</evidence>
<feature type="domain" description="Gfo/Idh/MocA-like oxidoreductase N-terminal" evidence="3">
    <location>
        <begin position="18"/>
        <end position="141"/>
    </location>
</feature>
<dbReference type="InterPro" id="IPR036291">
    <property type="entry name" value="NAD(P)-bd_dom_sf"/>
</dbReference>
<dbReference type="Pfam" id="PF22725">
    <property type="entry name" value="GFO_IDH_MocA_C3"/>
    <property type="match status" value="1"/>
</dbReference>
<dbReference type="PANTHER" id="PTHR22604">
    <property type="entry name" value="OXIDOREDUCTASES"/>
    <property type="match status" value="1"/>
</dbReference>
<proteinExistence type="inferred from homology"/>
<keyword evidence="2" id="KW-0560">Oxidoreductase</keyword>
<evidence type="ECO:0000313" key="5">
    <source>
        <dbReference type="EMBL" id="PKV10057.1"/>
    </source>
</evidence>
<gene>
    <name evidence="5" type="ORF">CQR44_0609</name>
</gene>
<name>A0A2N3RC53_9BIFI</name>
<dbReference type="SUPFAM" id="SSF55347">
    <property type="entry name" value="Glyceraldehyde-3-phosphate dehydrogenase-like, C-terminal domain"/>
    <property type="match status" value="1"/>
</dbReference>
<evidence type="ECO:0000256" key="2">
    <source>
        <dbReference type="ARBA" id="ARBA00023002"/>
    </source>
</evidence>
<dbReference type="RefSeq" id="WP_101432226.1">
    <property type="nucleotide sequence ID" value="NZ_PCHJ01000012.1"/>
</dbReference>
<dbReference type="InterPro" id="IPR055170">
    <property type="entry name" value="GFO_IDH_MocA-like_dom"/>
</dbReference>
<dbReference type="Proteomes" id="UP000233731">
    <property type="component" value="Unassembled WGS sequence"/>
</dbReference>
<dbReference type="EMBL" id="PCHJ01000012">
    <property type="protein sequence ID" value="PKV10057.1"/>
    <property type="molecule type" value="Genomic_DNA"/>
</dbReference>
<dbReference type="Gene3D" id="3.40.50.720">
    <property type="entry name" value="NAD(P)-binding Rossmann-like Domain"/>
    <property type="match status" value="1"/>
</dbReference>
<accession>A0A2N3RC53</accession>
<dbReference type="Gene3D" id="3.30.360.10">
    <property type="entry name" value="Dihydrodipicolinate Reductase, domain 2"/>
    <property type="match status" value="1"/>
</dbReference>
<evidence type="ECO:0000256" key="1">
    <source>
        <dbReference type="ARBA" id="ARBA00010928"/>
    </source>
</evidence>
<dbReference type="InterPro" id="IPR000683">
    <property type="entry name" value="Gfo/Idh/MocA-like_OxRdtase_N"/>
</dbReference>